<dbReference type="Proteomes" id="UP000324222">
    <property type="component" value="Unassembled WGS sequence"/>
</dbReference>
<evidence type="ECO:0000313" key="1">
    <source>
        <dbReference type="EMBL" id="MPC16185.1"/>
    </source>
</evidence>
<organism evidence="1 2">
    <name type="scientific">Portunus trituberculatus</name>
    <name type="common">Swimming crab</name>
    <name type="synonym">Neptunus trituberculatus</name>
    <dbReference type="NCBI Taxonomy" id="210409"/>
    <lineage>
        <taxon>Eukaryota</taxon>
        <taxon>Metazoa</taxon>
        <taxon>Ecdysozoa</taxon>
        <taxon>Arthropoda</taxon>
        <taxon>Crustacea</taxon>
        <taxon>Multicrustacea</taxon>
        <taxon>Malacostraca</taxon>
        <taxon>Eumalacostraca</taxon>
        <taxon>Eucarida</taxon>
        <taxon>Decapoda</taxon>
        <taxon>Pleocyemata</taxon>
        <taxon>Brachyura</taxon>
        <taxon>Eubrachyura</taxon>
        <taxon>Portunoidea</taxon>
        <taxon>Portunidae</taxon>
        <taxon>Portuninae</taxon>
        <taxon>Portunus</taxon>
    </lineage>
</organism>
<proteinExistence type="predicted"/>
<protein>
    <submittedName>
        <fullName evidence="1">Uncharacterized protein</fullName>
    </submittedName>
</protein>
<gene>
    <name evidence="1" type="ORF">E2C01_009005</name>
</gene>
<dbReference type="EMBL" id="VSRR010000485">
    <property type="protein sequence ID" value="MPC16185.1"/>
    <property type="molecule type" value="Genomic_DNA"/>
</dbReference>
<comment type="caution">
    <text evidence="1">The sequence shown here is derived from an EMBL/GenBank/DDBJ whole genome shotgun (WGS) entry which is preliminary data.</text>
</comment>
<sequence>MAIPKGNKSPAAVHFPSTFLTPHFTPYGSFSIRPSIASPSPRSPRHPSARLALYRRNSITRPGSDRNPNVKRAVNPESDGLRETFFLPCYEWKRGRKCTRDVGILIWPGEVWKIGRASEEPERRAVCSPEGSVCVSGDEAALAEGEAGLGGRLGREGGKEGGRVAATSSRMLRLRKRGETVPPPQDEVESLGRKLGRTFYCDPAPDECVGVSEVWAAVVVVVAACCKGRQRRSLM</sequence>
<keyword evidence="2" id="KW-1185">Reference proteome</keyword>
<accession>A0A5B7D4B5</accession>
<name>A0A5B7D4B5_PORTR</name>
<dbReference type="AlphaFoldDB" id="A0A5B7D4B5"/>
<evidence type="ECO:0000313" key="2">
    <source>
        <dbReference type="Proteomes" id="UP000324222"/>
    </source>
</evidence>
<reference evidence="1 2" key="1">
    <citation type="submission" date="2019-05" db="EMBL/GenBank/DDBJ databases">
        <title>Another draft genome of Portunus trituberculatus and its Hox gene families provides insights of decapod evolution.</title>
        <authorList>
            <person name="Jeong J.-H."/>
            <person name="Song I."/>
            <person name="Kim S."/>
            <person name="Choi T."/>
            <person name="Kim D."/>
            <person name="Ryu S."/>
            <person name="Kim W."/>
        </authorList>
    </citation>
    <scope>NUCLEOTIDE SEQUENCE [LARGE SCALE GENOMIC DNA]</scope>
    <source>
        <tissue evidence="1">Muscle</tissue>
    </source>
</reference>